<name>A0A9J2PC54_ASCLU</name>
<proteinExistence type="predicted"/>
<dbReference type="AlphaFoldDB" id="A0A9J2PC54"/>
<dbReference type="Proteomes" id="UP000036681">
    <property type="component" value="Unplaced"/>
</dbReference>
<keyword evidence="2" id="KW-1185">Reference proteome</keyword>
<evidence type="ECO:0000313" key="2">
    <source>
        <dbReference type="Proteomes" id="UP000036681"/>
    </source>
</evidence>
<organism evidence="2 3">
    <name type="scientific">Ascaris lumbricoides</name>
    <name type="common">Giant roundworm</name>
    <dbReference type="NCBI Taxonomy" id="6252"/>
    <lineage>
        <taxon>Eukaryota</taxon>
        <taxon>Metazoa</taxon>
        <taxon>Ecdysozoa</taxon>
        <taxon>Nematoda</taxon>
        <taxon>Chromadorea</taxon>
        <taxon>Rhabditida</taxon>
        <taxon>Spirurina</taxon>
        <taxon>Ascaridomorpha</taxon>
        <taxon>Ascaridoidea</taxon>
        <taxon>Ascarididae</taxon>
        <taxon>Ascaris</taxon>
    </lineage>
</organism>
<reference evidence="3" key="1">
    <citation type="submission" date="2023-03" db="UniProtKB">
        <authorList>
            <consortium name="WormBaseParasite"/>
        </authorList>
    </citation>
    <scope>IDENTIFICATION</scope>
</reference>
<feature type="coiled-coil region" evidence="1">
    <location>
        <begin position="105"/>
        <end position="135"/>
    </location>
</feature>
<dbReference type="WBParaSite" id="ALUE_0000693401-mRNA-1">
    <property type="protein sequence ID" value="ALUE_0000693401-mRNA-1"/>
    <property type="gene ID" value="ALUE_0000693401"/>
</dbReference>
<accession>A0A9J2PC54</accession>
<sequence length="166" mass="20106">MNRRTHSPRRMHLGLLTPNETSNIIKRERERRRLIRYIQVRQQSNENARIIREKVKAARKREVTKIKKRITDSIVRRMSRERSIFSPVKTTPDGIRASSTSRRRKAILENEERAARRHMEALERLRKERQARRARRITAIERRKKAEREANLRSRLQADRIQMLKK</sequence>
<evidence type="ECO:0000256" key="1">
    <source>
        <dbReference type="SAM" id="Coils"/>
    </source>
</evidence>
<protein>
    <submittedName>
        <fullName evidence="3">Uncharacterized protein</fullName>
    </submittedName>
</protein>
<evidence type="ECO:0000313" key="3">
    <source>
        <dbReference type="WBParaSite" id="ALUE_0000693401-mRNA-1"/>
    </source>
</evidence>
<keyword evidence="1" id="KW-0175">Coiled coil</keyword>